<feature type="transmembrane region" description="Helical" evidence="1">
    <location>
        <begin position="21"/>
        <end position="41"/>
    </location>
</feature>
<dbReference type="Proteomes" id="UP000017861">
    <property type="component" value="Unassembled WGS sequence"/>
</dbReference>
<feature type="transmembrane region" description="Helical" evidence="1">
    <location>
        <begin position="47"/>
        <end position="73"/>
    </location>
</feature>
<dbReference type="AlphaFoldDB" id="V5D7K5"/>
<evidence type="ECO:0000313" key="2">
    <source>
        <dbReference type="EMBL" id="ESS63456.1"/>
    </source>
</evidence>
<keyword evidence="1" id="KW-0472">Membrane</keyword>
<evidence type="ECO:0000313" key="3">
    <source>
        <dbReference type="Proteomes" id="UP000017861"/>
    </source>
</evidence>
<proteinExistence type="predicted"/>
<evidence type="ECO:0000256" key="1">
    <source>
        <dbReference type="SAM" id="Phobius"/>
    </source>
</evidence>
<dbReference type="EMBL" id="AYLP01000127">
    <property type="protein sequence ID" value="ESS63456.1"/>
    <property type="molecule type" value="Genomic_DNA"/>
</dbReference>
<organism evidence="2 3">
    <name type="scientific">Trypanosoma cruzi Dm28c</name>
    <dbReference type="NCBI Taxonomy" id="1416333"/>
    <lineage>
        <taxon>Eukaryota</taxon>
        <taxon>Discoba</taxon>
        <taxon>Euglenozoa</taxon>
        <taxon>Kinetoplastea</taxon>
        <taxon>Metakinetoplastina</taxon>
        <taxon>Trypanosomatida</taxon>
        <taxon>Trypanosomatidae</taxon>
        <taxon>Trypanosoma</taxon>
        <taxon>Schizotrypanum</taxon>
    </lineage>
</organism>
<keyword evidence="1" id="KW-0812">Transmembrane</keyword>
<accession>V5D7K5</accession>
<reference evidence="2 3" key="1">
    <citation type="journal article" date="2014" name="Genome Announc.">
        <title>Trypanosoma cruzi Clone Dm28c Draft Genome Sequence.</title>
        <authorList>
            <person name="Grisard E.C."/>
            <person name="Teixeira S.M."/>
            <person name="de Almeida L.G."/>
            <person name="Stoco P.H."/>
            <person name="Gerber A.L."/>
            <person name="Talavera-Lopez C."/>
            <person name="Lima O.C."/>
            <person name="Andersson B."/>
            <person name="de Vasconcelos A.T."/>
        </authorList>
    </citation>
    <scope>NUCLEOTIDE SEQUENCE [LARGE SCALE GENOMIC DNA]</scope>
    <source>
        <strain evidence="2 3">Dm28c</strain>
    </source>
</reference>
<sequence>MIVFCFTCFRYSAVCWCMHTGAIWVQFFVFCSFTVFLVKLLRCVVHFLTFICLFLIECVLLMFFTMPCLFFCFHSAFTGR</sequence>
<protein>
    <submittedName>
        <fullName evidence="2">Putative mucin-associated surface protein (MASP)</fullName>
    </submittedName>
</protein>
<dbReference type="VEuPathDB" id="TriTrypDB:TCDM_08756"/>
<gene>
    <name evidence="2" type="ORF">TCDM_08756</name>
</gene>
<comment type="caution">
    <text evidence="2">The sequence shown here is derived from an EMBL/GenBank/DDBJ whole genome shotgun (WGS) entry which is preliminary data.</text>
</comment>
<name>V5D7K5_TRYCR</name>
<keyword evidence="1" id="KW-1133">Transmembrane helix</keyword>